<dbReference type="Gene3D" id="3.50.50.60">
    <property type="entry name" value="FAD/NAD(P)-binding domain"/>
    <property type="match status" value="2"/>
</dbReference>
<dbReference type="SMART" id="SM00926">
    <property type="entry name" value="Molybdop_Fe4S4"/>
    <property type="match status" value="1"/>
</dbReference>
<dbReference type="PROSITE" id="PS00551">
    <property type="entry name" value="MOLYBDOPTERIN_PROK_1"/>
    <property type="match status" value="1"/>
</dbReference>
<dbReference type="eggNOG" id="COG3383">
    <property type="taxonomic scope" value="Bacteria"/>
</dbReference>
<evidence type="ECO:0000313" key="12">
    <source>
        <dbReference type="Proteomes" id="UP000001683"/>
    </source>
</evidence>
<dbReference type="GO" id="GO:0046872">
    <property type="term" value="F:metal ion binding"/>
    <property type="evidence" value="ECO:0007669"/>
    <property type="project" value="UniProtKB-KW"/>
</dbReference>
<dbReference type="InterPro" id="IPR036188">
    <property type="entry name" value="FAD/NAD-bd_sf"/>
</dbReference>
<dbReference type="InterPro" id="IPR054351">
    <property type="entry name" value="NADH_UbQ_OxRdtase_ferredoxin"/>
</dbReference>
<keyword evidence="12" id="KW-1185">Reference proteome</keyword>
<dbReference type="GO" id="GO:0051539">
    <property type="term" value="F:4 iron, 4 sulfur cluster binding"/>
    <property type="evidence" value="ECO:0007669"/>
    <property type="project" value="UniProtKB-KW"/>
</dbReference>
<dbReference type="PRINTS" id="PR00419">
    <property type="entry name" value="ADXRDTASE"/>
</dbReference>
<dbReference type="Pfam" id="PF13510">
    <property type="entry name" value="Fer2_4"/>
    <property type="match status" value="1"/>
</dbReference>
<dbReference type="PROSITE" id="PS51669">
    <property type="entry name" value="4FE4S_MOW_BIS_MGD"/>
    <property type="match status" value="1"/>
</dbReference>
<dbReference type="Pfam" id="PF14691">
    <property type="entry name" value="Fer4_20"/>
    <property type="match status" value="1"/>
</dbReference>
<keyword evidence="4" id="KW-0408">Iron</keyword>
<dbReference type="Gene3D" id="2.20.25.90">
    <property type="entry name" value="ADC-like domains"/>
    <property type="match status" value="1"/>
</dbReference>
<reference evidence="11 12" key="2">
    <citation type="journal article" date="2011" name="J. Bacteriol.">
        <title>Complete genome sequence of the anaerobic, halophilic alkalithermophile Natranaerobius thermophilus JW/NM-WN-LF.</title>
        <authorList>
            <person name="Zhao B."/>
            <person name="Mesbah N.M."/>
            <person name="Dalin E."/>
            <person name="Goodwin L."/>
            <person name="Nolan M."/>
            <person name="Pitluck S."/>
            <person name="Chertkov O."/>
            <person name="Brettin T.S."/>
            <person name="Han J."/>
            <person name="Larimer F.W."/>
            <person name="Land M.L."/>
            <person name="Hauser L."/>
            <person name="Kyrpides N."/>
            <person name="Wiegel J."/>
        </authorList>
    </citation>
    <scope>NUCLEOTIDE SEQUENCE [LARGE SCALE GENOMIC DNA]</scope>
    <source>
        <strain evidence="12">ATCC BAA-1301 / DSM 18059 / JW/NM-WN-LF</strain>
    </source>
</reference>
<evidence type="ECO:0000313" key="11">
    <source>
        <dbReference type="EMBL" id="ACB84832.1"/>
    </source>
</evidence>
<dbReference type="PANTHER" id="PTHR42783">
    <property type="entry name" value="GLUTAMATE SYNTHASE [NADPH] SMALL CHAIN"/>
    <property type="match status" value="1"/>
</dbReference>
<dbReference type="Pfam" id="PF04879">
    <property type="entry name" value="Molybdop_Fe4S4"/>
    <property type="match status" value="1"/>
</dbReference>
<dbReference type="InterPro" id="IPR017896">
    <property type="entry name" value="4Fe4S_Fe-S-bd"/>
</dbReference>
<evidence type="ECO:0000256" key="4">
    <source>
        <dbReference type="ARBA" id="ARBA00023004"/>
    </source>
</evidence>
<feature type="compositionally biased region" description="Acidic residues" evidence="7">
    <location>
        <begin position="522"/>
        <end position="534"/>
    </location>
</feature>
<dbReference type="STRING" id="457570.Nther_1249"/>
<feature type="domain" description="4Fe-4S ferredoxin-type" evidence="9">
    <location>
        <begin position="614"/>
        <end position="644"/>
    </location>
</feature>
<dbReference type="Gene3D" id="3.40.50.740">
    <property type="match status" value="1"/>
</dbReference>
<keyword evidence="3" id="KW-0677">Repeat</keyword>
<dbReference type="eggNOG" id="COG0493">
    <property type="taxonomic scope" value="Bacteria"/>
</dbReference>
<feature type="domain" description="4Fe-4S Mo/W bis-MGD-type" evidence="10">
    <location>
        <begin position="695"/>
        <end position="751"/>
    </location>
</feature>
<dbReference type="FunFam" id="3.30.70.20:FF:000035">
    <property type="entry name" value="Iron hydrogenase 1"/>
    <property type="match status" value="1"/>
</dbReference>
<dbReference type="InterPro" id="IPR036010">
    <property type="entry name" value="2Fe-2S_ferredoxin-like_sf"/>
</dbReference>
<evidence type="ECO:0000256" key="3">
    <source>
        <dbReference type="ARBA" id="ARBA00022737"/>
    </source>
</evidence>
<feature type="domain" description="4Fe-4S ferredoxin-type" evidence="9">
    <location>
        <begin position="657"/>
        <end position="686"/>
    </location>
</feature>
<evidence type="ECO:0000259" key="8">
    <source>
        <dbReference type="PROSITE" id="PS51085"/>
    </source>
</evidence>
<feature type="coiled-coil region" evidence="6">
    <location>
        <begin position="747"/>
        <end position="777"/>
    </location>
</feature>
<gene>
    <name evidence="11" type="ordered locus">Nther_1249</name>
</gene>
<dbReference type="SUPFAM" id="SSF54862">
    <property type="entry name" value="4Fe-4S ferredoxins"/>
    <property type="match status" value="1"/>
</dbReference>
<feature type="region of interest" description="Disordered" evidence="7">
    <location>
        <begin position="513"/>
        <end position="548"/>
    </location>
</feature>
<proteinExistence type="predicted"/>
<evidence type="ECO:0000256" key="5">
    <source>
        <dbReference type="ARBA" id="ARBA00023014"/>
    </source>
</evidence>
<dbReference type="PANTHER" id="PTHR42783:SF3">
    <property type="entry name" value="GLUTAMATE SYNTHASE [NADPH] SMALL CHAIN-RELATED"/>
    <property type="match status" value="1"/>
</dbReference>
<dbReference type="Proteomes" id="UP000001683">
    <property type="component" value="Chromosome"/>
</dbReference>
<protein>
    <submittedName>
        <fullName evidence="11">Molybdopterin oxidoreductase Fe4S4 region</fullName>
    </submittedName>
</protein>
<dbReference type="EMBL" id="CP001034">
    <property type="protein sequence ID" value="ACB84832.1"/>
    <property type="molecule type" value="Genomic_DNA"/>
</dbReference>
<dbReference type="KEGG" id="nth:Nther_1249"/>
<keyword evidence="2" id="KW-0479">Metal-binding</keyword>
<evidence type="ECO:0000256" key="1">
    <source>
        <dbReference type="ARBA" id="ARBA00022485"/>
    </source>
</evidence>
<dbReference type="Pfam" id="PF22117">
    <property type="entry name" value="Fer4_Nqo3"/>
    <property type="match status" value="1"/>
</dbReference>
<keyword evidence="1" id="KW-0004">4Fe-4S</keyword>
<evidence type="ECO:0000256" key="6">
    <source>
        <dbReference type="SAM" id="Coils"/>
    </source>
</evidence>
<dbReference type="SUPFAM" id="SSF54292">
    <property type="entry name" value="2Fe-2S ferredoxin-like"/>
    <property type="match status" value="1"/>
</dbReference>
<evidence type="ECO:0000256" key="2">
    <source>
        <dbReference type="ARBA" id="ARBA00022723"/>
    </source>
</evidence>
<feature type="domain" description="2Fe-2S ferredoxin-type" evidence="8">
    <location>
        <begin position="2"/>
        <end position="80"/>
    </location>
</feature>
<dbReference type="SUPFAM" id="SSF51971">
    <property type="entry name" value="Nucleotide-binding domain"/>
    <property type="match status" value="1"/>
</dbReference>
<dbReference type="AlphaFoldDB" id="B2A227"/>
<accession>B2A227</accession>
<dbReference type="InterPro" id="IPR027467">
    <property type="entry name" value="MopterinOxRdtase_cofactor_BS"/>
</dbReference>
<dbReference type="Gene3D" id="3.30.70.20">
    <property type="match status" value="1"/>
</dbReference>
<dbReference type="RefSeq" id="WP_012447707.1">
    <property type="nucleotide sequence ID" value="NC_010718.1"/>
</dbReference>
<dbReference type="InterPro" id="IPR001041">
    <property type="entry name" value="2Fe-2S_ferredoxin-type"/>
</dbReference>
<dbReference type="Pfam" id="PF07992">
    <property type="entry name" value="Pyr_redox_2"/>
    <property type="match status" value="1"/>
</dbReference>
<dbReference type="InterPro" id="IPR028261">
    <property type="entry name" value="DPD_II"/>
</dbReference>
<dbReference type="PROSITE" id="PS51085">
    <property type="entry name" value="2FE2S_FER_2"/>
    <property type="match status" value="1"/>
</dbReference>
<evidence type="ECO:0000256" key="7">
    <source>
        <dbReference type="SAM" id="MobiDB-lite"/>
    </source>
</evidence>
<dbReference type="GO" id="GO:0016491">
    <property type="term" value="F:oxidoreductase activity"/>
    <property type="evidence" value="ECO:0007669"/>
    <property type="project" value="InterPro"/>
</dbReference>
<dbReference type="InterPro" id="IPR017900">
    <property type="entry name" value="4Fe4S_Fe_S_CS"/>
</dbReference>
<dbReference type="SUPFAM" id="SSF46548">
    <property type="entry name" value="alpha-helical ferredoxin"/>
    <property type="match status" value="1"/>
</dbReference>
<dbReference type="SUPFAM" id="SSF53706">
    <property type="entry name" value="Formate dehydrogenase/DMSO reductase, domains 1-3"/>
    <property type="match status" value="1"/>
</dbReference>
<organism evidence="11 12">
    <name type="scientific">Natranaerobius thermophilus (strain ATCC BAA-1301 / DSM 18059 / JW/NM-WN-LF)</name>
    <dbReference type="NCBI Taxonomy" id="457570"/>
    <lineage>
        <taxon>Bacteria</taxon>
        <taxon>Bacillati</taxon>
        <taxon>Bacillota</taxon>
        <taxon>Clostridia</taxon>
        <taxon>Natranaerobiales</taxon>
        <taxon>Natranaerobiaceae</taxon>
        <taxon>Natranaerobius</taxon>
    </lineage>
</organism>
<keyword evidence="6" id="KW-0175">Coiled coil</keyword>
<dbReference type="InterPro" id="IPR006963">
    <property type="entry name" value="Mopterin_OxRdtase_4Fe-4S_dom"/>
</dbReference>
<reference evidence="11 12" key="1">
    <citation type="submission" date="2008-04" db="EMBL/GenBank/DDBJ databases">
        <title>Complete sequence of chromosome of Natranaerobius thermophilus JW/NM-WN-LF.</title>
        <authorList>
            <consortium name="US DOE Joint Genome Institute"/>
            <person name="Copeland A."/>
            <person name="Lucas S."/>
            <person name="Lapidus A."/>
            <person name="Glavina del Rio T."/>
            <person name="Dalin E."/>
            <person name="Tice H."/>
            <person name="Bruce D."/>
            <person name="Goodwin L."/>
            <person name="Pitluck S."/>
            <person name="Chertkov O."/>
            <person name="Brettin T."/>
            <person name="Detter J.C."/>
            <person name="Han C."/>
            <person name="Kuske C.R."/>
            <person name="Schmutz J."/>
            <person name="Larimer F."/>
            <person name="Land M."/>
            <person name="Hauser L."/>
            <person name="Kyrpides N."/>
            <person name="Lykidis A."/>
            <person name="Mesbah N.M."/>
            <person name="Wiegel J."/>
        </authorList>
    </citation>
    <scope>NUCLEOTIDE SEQUENCE [LARGE SCALE GENOMIC DNA]</scope>
    <source>
        <strain evidence="12">ATCC BAA-1301 / DSM 18059 / JW/NM-WN-LF</strain>
    </source>
</reference>
<sequence>MTKVKVTIDNKTVEVNPGATVLEAAEKADVEIPTLCHDPRLEPFAACRLCFVEIEGGNKPMTACSTEARDGMEVHTNSETLSEIRKSALELLLANHYGDCMAPCNQACPASVDVQGFIAHIANGKPREAASVVREQMPFPSSVGRVCPKFCEEKCRRDILEDPVSICTLHRFAGDQDLAAKGDNLPEVKPDTGKHVAVVGGGPAGLSAAYYLRQEGHRVTIFEGEEKLGGFLRYGIPEYRLPNDLLDQEIDHILKLGIQVKTNKRLGEDFTVDSLKESEYDAVFLAIGAQENRDLDLGCPSDLSGFYSGIDYLKNIAEGKHVELGKKVVVVGGGNTAMDAARTSVRMGADVTVVYRRSRNEMPADPKEIEEALEEGVDIQFLTNPSQVIGEDKVEEVECVQMELGPPDESGRRRPQPIEGSEFRLQADSVILAVGQEVDDDCFADCEALCATSWGEVDASEETFTTTAEGVFAAGDCVTGPSTVVEAIGQAKKATFSIDKYLNGEEITPIKEEYNCSRGENEDIDPEEYADEESQERTEQPTIEPEKRKTSFVEYEHGFDELSARKETKRCLSCGCDEVFDCTLKELATEYGVSDDEVVKMDRKQNHPIPEDHPYIKRDPNKCILCGSCVRICSEVQGVHAFGMVNRGLDTIVLPSLEMPLEETECESCSQCISVCPTGALTNRLALEKPGPWKTDKKDSVCPHCGVGCSITLEHAGDQLVGVESRVNNEVNAGNLCVEGAYRYNTLDQHENNEMAENDQEEALKKAAHELARVKKEGSLAVFISPKLPLEIAKQTKQLAHGKLGADYIASTTPINYSILKQSKEELMAEYGGEFNDLDHSDFIVMYRVNPGEDYPVVDNRVRMNKNKGTQLALINDVKTKLDDIVDNYVAVDSSKKGQETLTSLANGAGQDEVAKSLQQAKSPVIILDGARITEQELQAVTEVANKHQGDLKVLVLQPAGNSYGFVQEDILTHEHEEVMNKVAAGDITGALVIESDEELATKLSNNGKSLFVADILAGRVAGNGAADVTMMAESYLEMDGSFYNSEGRLQKMSAVNKKPVVTELLEKLQQSM</sequence>
<dbReference type="PROSITE" id="PS51379">
    <property type="entry name" value="4FE4S_FER_2"/>
    <property type="match status" value="2"/>
</dbReference>
<dbReference type="HOGENOM" id="CLU_000422_0_0_9"/>
<dbReference type="InterPro" id="IPR006656">
    <property type="entry name" value="Mopterin_OxRdtase"/>
</dbReference>
<dbReference type="OrthoDB" id="9803192at2"/>
<keyword evidence="5" id="KW-0411">Iron-sulfur</keyword>
<dbReference type="Gene3D" id="3.10.20.740">
    <property type="match status" value="1"/>
</dbReference>
<dbReference type="eggNOG" id="COG1034">
    <property type="taxonomic scope" value="Bacteria"/>
</dbReference>
<dbReference type="Gene3D" id="3.40.228.10">
    <property type="entry name" value="Dimethylsulfoxide Reductase, domain 2"/>
    <property type="match status" value="1"/>
</dbReference>
<dbReference type="Pfam" id="PF00384">
    <property type="entry name" value="Molybdopterin"/>
    <property type="match status" value="1"/>
</dbReference>
<evidence type="ECO:0000259" key="9">
    <source>
        <dbReference type="PROSITE" id="PS51379"/>
    </source>
</evidence>
<feature type="compositionally biased region" description="Basic and acidic residues" evidence="7">
    <location>
        <begin position="535"/>
        <end position="548"/>
    </location>
</feature>
<dbReference type="InParanoid" id="B2A227"/>
<evidence type="ECO:0000259" key="10">
    <source>
        <dbReference type="PROSITE" id="PS51669"/>
    </source>
</evidence>
<dbReference type="InterPro" id="IPR023753">
    <property type="entry name" value="FAD/NAD-binding_dom"/>
</dbReference>
<dbReference type="PROSITE" id="PS00198">
    <property type="entry name" value="4FE4S_FER_1"/>
    <property type="match status" value="1"/>
</dbReference>
<name>B2A227_NATTJ</name>